<name>G2Y9D7_BOTF4</name>
<keyword evidence="1" id="KW-0812">Transmembrane</keyword>
<dbReference type="Proteomes" id="UP000008177">
    <property type="component" value="Unplaced contigs"/>
</dbReference>
<keyword evidence="1" id="KW-0472">Membrane</keyword>
<feature type="transmembrane region" description="Helical" evidence="1">
    <location>
        <begin position="6"/>
        <end position="25"/>
    </location>
</feature>
<reference evidence="3" key="1">
    <citation type="journal article" date="2011" name="PLoS Genet.">
        <title>Genomic analysis of the necrotrophic fungal pathogens Sclerotinia sclerotiorum and Botrytis cinerea.</title>
        <authorList>
            <person name="Amselem J."/>
            <person name="Cuomo C.A."/>
            <person name="van Kan J.A."/>
            <person name="Viaud M."/>
            <person name="Benito E.P."/>
            <person name="Couloux A."/>
            <person name="Coutinho P.M."/>
            <person name="de Vries R.P."/>
            <person name="Dyer P.S."/>
            <person name="Fillinger S."/>
            <person name="Fournier E."/>
            <person name="Gout L."/>
            <person name="Hahn M."/>
            <person name="Kohn L."/>
            <person name="Lapalu N."/>
            <person name="Plummer K.M."/>
            <person name="Pradier J.M."/>
            <person name="Quevillon E."/>
            <person name="Sharon A."/>
            <person name="Simon A."/>
            <person name="ten Have A."/>
            <person name="Tudzynski B."/>
            <person name="Tudzynski P."/>
            <person name="Wincker P."/>
            <person name="Andrew M."/>
            <person name="Anthouard V."/>
            <person name="Beever R.E."/>
            <person name="Beffa R."/>
            <person name="Benoit I."/>
            <person name="Bouzid O."/>
            <person name="Brault B."/>
            <person name="Chen Z."/>
            <person name="Choquer M."/>
            <person name="Collemare J."/>
            <person name="Cotton P."/>
            <person name="Danchin E.G."/>
            <person name="Da Silva C."/>
            <person name="Gautier A."/>
            <person name="Giraud C."/>
            <person name="Giraud T."/>
            <person name="Gonzalez C."/>
            <person name="Grossetete S."/>
            <person name="Guldener U."/>
            <person name="Henrissat B."/>
            <person name="Howlett B.J."/>
            <person name="Kodira C."/>
            <person name="Kretschmer M."/>
            <person name="Lappartient A."/>
            <person name="Leroch M."/>
            <person name="Levis C."/>
            <person name="Mauceli E."/>
            <person name="Neuveglise C."/>
            <person name="Oeser B."/>
            <person name="Pearson M."/>
            <person name="Poulain J."/>
            <person name="Poussereau N."/>
            <person name="Quesneville H."/>
            <person name="Rascle C."/>
            <person name="Schumacher J."/>
            <person name="Segurens B."/>
            <person name="Sexton A."/>
            <person name="Silva E."/>
            <person name="Sirven C."/>
            <person name="Soanes D.M."/>
            <person name="Talbot N.J."/>
            <person name="Templeton M."/>
            <person name="Yandava C."/>
            <person name="Yarden O."/>
            <person name="Zeng Q."/>
            <person name="Rollins J.A."/>
            <person name="Lebrun M.H."/>
            <person name="Dickman M."/>
        </authorList>
    </citation>
    <scope>NUCLEOTIDE SEQUENCE [LARGE SCALE GENOMIC DNA]</scope>
    <source>
        <strain evidence="3">T4</strain>
    </source>
</reference>
<dbReference type="AlphaFoldDB" id="G2Y9D7"/>
<evidence type="ECO:0000313" key="2">
    <source>
        <dbReference type="EMBL" id="CCD49213.1"/>
    </source>
</evidence>
<sequence>MSTLFASWMSYLLVWICQTICQLLLPEKLMDLMGLMGLMGLMDLVTQLDYTTLLGA</sequence>
<evidence type="ECO:0000256" key="1">
    <source>
        <dbReference type="SAM" id="Phobius"/>
    </source>
</evidence>
<evidence type="ECO:0000313" key="3">
    <source>
        <dbReference type="Proteomes" id="UP000008177"/>
    </source>
</evidence>
<dbReference type="InParanoid" id="G2Y9D7"/>
<accession>G2Y9D7</accession>
<proteinExistence type="predicted"/>
<keyword evidence="1" id="KW-1133">Transmembrane helix</keyword>
<organism evidence="2 3">
    <name type="scientific">Botryotinia fuckeliana (strain T4)</name>
    <name type="common">Noble rot fungus</name>
    <name type="synonym">Botrytis cinerea</name>
    <dbReference type="NCBI Taxonomy" id="999810"/>
    <lineage>
        <taxon>Eukaryota</taxon>
        <taxon>Fungi</taxon>
        <taxon>Dikarya</taxon>
        <taxon>Ascomycota</taxon>
        <taxon>Pezizomycotina</taxon>
        <taxon>Leotiomycetes</taxon>
        <taxon>Helotiales</taxon>
        <taxon>Sclerotiniaceae</taxon>
        <taxon>Botrytis</taxon>
    </lineage>
</organism>
<dbReference type="HOGENOM" id="CLU_3013940_0_0_1"/>
<gene>
    <name evidence="2" type="ORF">BofuT4_uP030890.1</name>
</gene>
<dbReference type="EMBL" id="FQ790300">
    <property type="protein sequence ID" value="CCD49213.1"/>
    <property type="molecule type" value="Genomic_DNA"/>
</dbReference>
<protein>
    <submittedName>
        <fullName evidence="2">Uncharacterized protein</fullName>
    </submittedName>
</protein>